<reference evidence="1 2" key="1">
    <citation type="submission" date="2018-10" db="EMBL/GenBank/DDBJ databases">
        <title>Genomic Encyclopedia of Type Strains, Phase IV (KMG-IV): sequencing the most valuable type-strain genomes for metagenomic binning, comparative biology and taxonomic classification.</title>
        <authorList>
            <person name="Goeker M."/>
        </authorList>
    </citation>
    <scope>NUCLEOTIDE SEQUENCE [LARGE SCALE GENOMIC DNA]</scope>
    <source>
        <strain evidence="1 2">DSM 22008</strain>
    </source>
</reference>
<protein>
    <recommendedName>
        <fullName evidence="3">5-carboxymethyl-2-hydroxymuconate isomerase</fullName>
    </recommendedName>
</protein>
<comment type="caution">
    <text evidence="1">The sequence shown here is derived from an EMBL/GenBank/DDBJ whole genome shotgun (WGS) entry which is preliminary data.</text>
</comment>
<sequence length="112" mass="12537">MPHISLIHSPNMAPFIDNLLSKVNDAFIETVPNTTGVKCYAIPLTACQVNGDNQIGLLHLNLRVLRKPERTIELIEHWTNTLLLTLQSEVPEDVNITAEANFLPEVYFSKTA</sequence>
<dbReference type="InParanoid" id="A0A420WLW7"/>
<dbReference type="Proteomes" id="UP000282211">
    <property type="component" value="Unassembled WGS sequence"/>
</dbReference>
<gene>
    <name evidence="1" type="ORF">DES40_1364</name>
</gene>
<name>A0A420WLW7_9PROT</name>
<accession>A0A420WLW7</accession>
<dbReference type="EMBL" id="RBII01000001">
    <property type="protein sequence ID" value="RKQ72028.1"/>
    <property type="molecule type" value="Genomic_DNA"/>
</dbReference>
<dbReference type="OrthoDB" id="9814215at2"/>
<proteinExistence type="predicted"/>
<dbReference type="RefSeq" id="WP_121099878.1">
    <property type="nucleotide sequence ID" value="NZ_RBII01000001.1"/>
</dbReference>
<keyword evidence="2" id="KW-1185">Reference proteome</keyword>
<dbReference type="Gene3D" id="3.30.429.10">
    <property type="entry name" value="Macrophage Migration Inhibitory Factor"/>
    <property type="match status" value="1"/>
</dbReference>
<dbReference type="InterPro" id="IPR014347">
    <property type="entry name" value="Tautomerase/MIF_sf"/>
</dbReference>
<evidence type="ECO:0000313" key="1">
    <source>
        <dbReference type="EMBL" id="RKQ72028.1"/>
    </source>
</evidence>
<dbReference type="AlphaFoldDB" id="A0A420WLW7"/>
<evidence type="ECO:0008006" key="3">
    <source>
        <dbReference type="Google" id="ProtNLM"/>
    </source>
</evidence>
<organism evidence="1 2">
    <name type="scientific">Litorimonas taeanensis</name>
    <dbReference type="NCBI Taxonomy" id="568099"/>
    <lineage>
        <taxon>Bacteria</taxon>
        <taxon>Pseudomonadati</taxon>
        <taxon>Pseudomonadota</taxon>
        <taxon>Alphaproteobacteria</taxon>
        <taxon>Maricaulales</taxon>
        <taxon>Robiginitomaculaceae</taxon>
    </lineage>
</organism>
<evidence type="ECO:0000313" key="2">
    <source>
        <dbReference type="Proteomes" id="UP000282211"/>
    </source>
</evidence>